<dbReference type="InterPro" id="IPR008401">
    <property type="entry name" value="Apc13"/>
</dbReference>
<organism evidence="7 8">
    <name type="scientific">Penicillium cosmopolitanum</name>
    <dbReference type="NCBI Taxonomy" id="1131564"/>
    <lineage>
        <taxon>Eukaryota</taxon>
        <taxon>Fungi</taxon>
        <taxon>Dikarya</taxon>
        <taxon>Ascomycota</taxon>
        <taxon>Pezizomycotina</taxon>
        <taxon>Eurotiomycetes</taxon>
        <taxon>Eurotiomycetidae</taxon>
        <taxon>Eurotiales</taxon>
        <taxon>Aspergillaceae</taxon>
        <taxon>Penicillium</taxon>
    </lineage>
</organism>
<keyword evidence="4" id="KW-0833">Ubl conjugation pathway</keyword>
<sequence length="206" mass="21371">MVRINQPQLHSPKQTSKPPLTTHQSKDSSATHIHMHQARLADFFEEFTRPHTSSSSNPHTLNPSATTTQPTGASNAVTYGSATQSSIPSFLPIEDIYVAPQHQPPNPEDEDDVVPDQHAAFGIARAMERRREAVWRDLGLQALVSGQGHGGGAVAATTGAGGGTVGSGPGATLRGSGGGAASAASAAVRVRSAGRKMGGRRTVGLR</sequence>
<feature type="compositionally biased region" description="Polar residues" evidence="6">
    <location>
        <begin position="1"/>
        <end position="31"/>
    </location>
</feature>
<evidence type="ECO:0000256" key="5">
    <source>
        <dbReference type="ARBA" id="ARBA00023306"/>
    </source>
</evidence>
<evidence type="ECO:0000256" key="4">
    <source>
        <dbReference type="ARBA" id="ARBA00022786"/>
    </source>
</evidence>
<dbReference type="AlphaFoldDB" id="A0A9W9W967"/>
<evidence type="ECO:0000256" key="1">
    <source>
        <dbReference type="ARBA" id="ARBA00006940"/>
    </source>
</evidence>
<comment type="similarity">
    <text evidence="1">Belongs to the APC13 family.</text>
</comment>
<evidence type="ECO:0008006" key="9">
    <source>
        <dbReference type="Google" id="ProtNLM"/>
    </source>
</evidence>
<feature type="region of interest" description="Disordered" evidence="6">
    <location>
        <begin position="1"/>
        <end position="79"/>
    </location>
</feature>
<dbReference type="PANTHER" id="PTHR28526">
    <property type="entry name" value="ANAPHASE-PROMOTING COMPLEX SUBUNIT 13"/>
    <property type="match status" value="1"/>
</dbReference>
<dbReference type="GO" id="GO:0005680">
    <property type="term" value="C:anaphase-promoting complex"/>
    <property type="evidence" value="ECO:0007669"/>
    <property type="project" value="InterPro"/>
</dbReference>
<dbReference type="PANTHER" id="PTHR28526:SF1">
    <property type="entry name" value="ANAPHASE-PROMOTING COMPLEX SUBUNIT 13"/>
    <property type="match status" value="1"/>
</dbReference>
<keyword evidence="8" id="KW-1185">Reference proteome</keyword>
<evidence type="ECO:0000256" key="6">
    <source>
        <dbReference type="SAM" id="MobiDB-lite"/>
    </source>
</evidence>
<dbReference type="GO" id="GO:0051301">
    <property type="term" value="P:cell division"/>
    <property type="evidence" value="ECO:0007669"/>
    <property type="project" value="UniProtKB-KW"/>
</dbReference>
<dbReference type="GeneID" id="81366255"/>
<dbReference type="Pfam" id="PF05839">
    <property type="entry name" value="Apc13p"/>
    <property type="match status" value="1"/>
</dbReference>
<protein>
    <recommendedName>
        <fullName evidence="9">Anaphase-promoting complex subunit 13</fullName>
    </recommendedName>
</protein>
<dbReference type="Proteomes" id="UP001147747">
    <property type="component" value="Unassembled WGS sequence"/>
</dbReference>
<dbReference type="EMBL" id="JAPZBU010000004">
    <property type="protein sequence ID" value="KAJ5408755.1"/>
    <property type="molecule type" value="Genomic_DNA"/>
</dbReference>
<reference evidence="7" key="1">
    <citation type="submission" date="2022-12" db="EMBL/GenBank/DDBJ databases">
        <authorList>
            <person name="Petersen C."/>
        </authorList>
    </citation>
    <scope>NUCLEOTIDE SEQUENCE</scope>
    <source>
        <strain evidence="7">IBT 29677</strain>
    </source>
</reference>
<dbReference type="OrthoDB" id="2351920at2759"/>
<dbReference type="RefSeq" id="XP_056493070.1">
    <property type="nucleotide sequence ID" value="XM_056627275.1"/>
</dbReference>
<keyword evidence="3" id="KW-0498">Mitosis</keyword>
<evidence type="ECO:0000256" key="3">
    <source>
        <dbReference type="ARBA" id="ARBA00022776"/>
    </source>
</evidence>
<comment type="caution">
    <text evidence="7">The sequence shown here is derived from an EMBL/GenBank/DDBJ whole genome shotgun (WGS) entry which is preliminary data.</text>
</comment>
<keyword evidence="2" id="KW-0132">Cell division</keyword>
<accession>A0A9W9W967</accession>
<evidence type="ECO:0000313" key="7">
    <source>
        <dbReference type="EMBL" id="KAJ5408755.1"/>
    </source>
</evidence>
<feature type="compositionally biased region" description="Polar residues" evidence="6">
    <location>
        <begin position="50"/>
        <end position="79"/>
    </location>
</feature>
<reference evidence="7" key="2">
    <citation type="journal article" date="2023" name="IMA Fungus">
        <title>Comparative genomic study of the Penicillium genus elucidates a diverse pangenome and 15 lateral gene transfer events.</title>
        <authorList>
            <person name="Petersen C."/>
            <person name="Sorensen T."/>
            <person name="Nielsen M.R."/>
            <person name="Sondergaard T.E."/>
            <person name="Sorensen J.L."/>
            <person name="Fitzpatrick D.A."/>
            <person name="Frisvad J.C."/>
            <person name="Nielsen K.L."/>
        </authorList>
    </citation>
    <scope>NUCLEOTIDE SEQUENCE</scope>
    <source>
        <strain evidence="7">IBT 29677</strain>
    </source>
</reference>
<keyword evidence="5" id="KW-0131">Cell cycle</keyword>
<name>A0A9W9W967_9EURO</name>
<gene>
    <name evidence="7" type="ORF">N7509_002638</name>
</gene>
<evidence type="ECO:0000256" key="2">
    <source>
        <dbReference type="ARBA" id="ARBA00022618"/>
    </source>
</evidence>
<evidence type="ECO:0000313" key="8">
    <source>
        <dbReference type="Proteomes" id="UP001147747"/>
    </source>
</evidence>
<proteinExistence type="inferred from homology"/>